<feature type="compositionally biased region" description="Pro residues" evidence="1">
    <location>
        <begin position="64"/>
        <end position="80"/>
    </location>
</feature>
<gene>
    <name evidence="3" type="ORF">SEMRO_1039_G234390.1</name>
</gene>
<dbReference type="SUPFAM" id="SSF46938">
    <property type="entry name" value="CRAL/TRIO N-terminal domain"/>
    <property type="match status" value="1"/>
</dbReference>
<feature type="compositionally biased region" description="Polar residues" evidence="1">
    <location>
        <begin position="49"/>
        <end position="58"/>
    </location>
</feature>
<evidence type="ECO:0000259" key="2">
    <source>
        <dbReference type="PROSITE" id="PS50191"/>
    </source>
</evidence>
<evidence type="ECO:0000313" key="3">
    <source>
        <dbReference type="EMBL" id="CAB9519713.1"/>
    </source>
</evidence>
<dbReference type="InterPro" id="IPR036865">
    <property type="entry name" value="CRAL-TRIO_dom_sf"/>
</dbReference>
<feature type="compositionally biased region" description="Low complexity" evidence="1">
    <location>
        <begin position="85"/>
        <end position="103"/>
    </location>
</feature>
<dbReference type="CDD" id="cd00170">
    <property type="entry name" value="SEC14"/>
    <property type="match status" value="1"/>
</dbReference>
<sequence length="372" mass="41357">MDIIQGGYMSGWSAADMVGSPSITHMIALVALVALWKFPKSIEAFDPKPSSQSSSHNVPTNPLFTPPPPPPKMTAPPPPLARRLSSGSSCSDDASEQSSVESVSEPKHGPEPSSFLRSKAPESTPAERQRFLTARKGDEAKALENLQKYLSWRKQYQEMVQEQEEKHYNLQFEDPDLYDWIVASQAALQAENDAAFGWKWLPRLILTHKLPNGQEAQDLNGRRIFHMMPAQIDDQICNLSTYSLAIALYLDRKIQRDSLEKVTIAMDLRPGRGWRNTSAVKLLPFIKSIVGLLLVNFPERLSKAVLYPLPFAFSWVFSAVKAVIDPDTAEKLQVLSGSAGVDSPLPLNKLTRFMGQDVALLCEHGRQESFSA</sequence>
<dbReference type="OrthoDB" id="412090at2759"/>
<dbReference type="InterPro" id="IPR036273">
    <property type="entry name" value="CRAL/TRIO_N_dom_sf"/>
</dbReference>
<dbReference type="Pfam" id="PF00650">
    <property type="entry name" value="CRAL_TRIO"/>
    <property type="match status" value="1"/>
</dbReference>
<keyword evidence="4" id="KW-1185">Reference proteome</keyword>
<dbReference type="EMBL" id="CAICTM010001037">
    <property type="protein sequence ID" value="CAB9519713.1"/>
    <property type="molecule type" value="Genomic_DNA"/>
</dbReference>
<dbReference type="InterPro" id="IPR001251">
    <property type="entry name" value="CRAL-TRIO_dom"/>
</dbReference>
<feature type="region of interest" description="Disordered" evidence="1">
    <location>
        <begin position="46"/>
        <end position="127"/>
    </location>
</feature>
<dbReference type="PROSITE" id="PS50191">
    <property type="entry name" value="CRAL_TRIO"/>
    <property type="match status" value="1"/>
</dbReference>
<comment type="caution">
    <text evidence="3">The sequence shown here is derived from an EMBL/GenBank/DDBJ whole genome shotgun (WGS) entry which is preliminary data.</text>
</comment>
<dbReference type="Gene3D" id="3.40.525.10">
    <property type="entry name" value="CRAL-TRIO lipid binding domain"/>
    <property type="match status" value="1"/>
</dbReference>
<evidence type="ECO:0000313" key="4">
    <source>
        <dbReference type="Proteomes" id="UP001153069"/>
    </source>
</evidence>
<name>A0A9N8HLK7_9STRA</name>
<accession>A0A9N8HLK7</accession>
<organism evidence="3 4">
    <name type="scientific">Seminavis robusta</name>
    <dbReference type="NCBI Taxonomy" id="568900"/>
    <lineage>
        <taxon>Eukaryota</taxon>
        <taxon>Sar</taxon>
        <taxon>Stramenopiles</taxon>
        <taxon>Ochrophyta</taxon>
        <taxon>Bacillariophyta</taxon>
        <taxon>Bacillariophyceae</taxon>
        <taxon>Bacillariophycidae</taxon>
        <taxon>Naviculales</taxon>
        <taxon>Naviculaceae</taxon>
        <taxon>Seminavis</taxon>
    </lineage>
</organism>
<dbReference type="PANTHER" id="PTHR46277">
    <property type="entry name" value="OS03G0850700 PROTEIN"/>
    <property type="match status" value="1"/>
</dbReference>
<reference evidence="3" key="1">
    <citation type="submission" date="2020-06" db="EMBL/GenBank/DDBJ databases">
        <authorList>
            <consortium name="Plant Systems Biology data submission"/>
        </authorList>
    </citation>
    <scope>NUCLEOTIDE SEQUENCE</scope>
    <source>
        <strain evidence="3">D6</strain>
    </source>
</reference>
<dbReference type="AlphaFoldDB" id="A0A9N8HLK7"/>
<proteinExistence type="predicted"/>
<dbReference type="SUPFAM" id="SSF52087">
    <property type="entry name" value="CRAL/TRIO domain"/>
    <property type="match status" value="1"/>
</dbReference>
<evidence type="ECO:0000256" key="1">
    <source>
        <dbReference type="SAM" id="MobiDB-lite"/>
    </source>
</evidence>
<dbReference type="PANTHER" id="PTHR46277:SF3">
    <property type="entry name" value="BINDING PROTEIN, PUTATIVE-RELATED"/>
    <property type="match status" value="1"/>
</dbReference>
<feature type="domain" description="CRAL-TRIO" evidence="2">
    <location>
        <begin position="202"/>
        <end position="372"/>
    </location>
</feature>
<dbReference type="Proteomes" id="UP001153069">
    <property type="component" value="Unassembled WGS sequence"/>
</dbReference>
<protein>
    <recommendedName>
        <fullName evidence="2">CRAL-TRIO domain-containing protein</fullName>
    </recommendedName>
</protein>